<sequence length="189" mass="21554">MSKLLTTKDTVVQAQLFSLQTTDSQFQHEAKVAELHTNQSLDKLLETYQDVFELPKGLPPSRPCDHQIRLKDAGVIRDSRSSFAALVVSVKKKDGSWRICVDYRRLNEAKIKDGFPIPLIEELLDELGGATVFSKLDLRFGYHQVRMNEKDIHKTTFKTHQGHYEFLVLPFGLTNAPTTFQALMNSTFK</sequence>
<keyword evidence="4" id="KW-0540">Nuclease</keyword>
<proteinExistence type="predicted"/>
<dbReference type="GO" id="GO:0004519">
    <property type="term" value="F:endonuclease activity"/>
    <property type="evidence" value="ECO:0007669"/>
    <property type="project" value="UniProtKB-KW"/>
</dbReference>
<dbReference type="AlphaFoldDB" id="A0A5N6LPF2"/>
<evidence type="ECO:0000259" key="8">
    <source>
        <dbReference type="Pfam" id="PF00078"/>
    </source>
</evidence>
<evidence type="ECO:0000313" key="10">
    <source>
        <dbReference type="Proteomes" id="UP000326396"/>
    </source>
</evidence>
<keyword evidence="2" id="KW-0808">Transferase</keyword>
<dbReference type="GO" id="GO:0003964">
    <property type="term" value="F:RNA-directed DNA polymerase activity"/>
    <property type="evidence" value="ECO:0007669"/>
    <property type="project" value="UniProtKB-KW"/>
</dbReference>
<evidence type="ECO:0000256" key="6">
    <source>
        <dbReference type="ARBA" id="ARBA00022801"/>
    </source>
</evidence>
<dbReference type="EMBL" id="SZYD01000019">
    <property type="protein sequence ID" value="KAD2394067.1"/>
    <property type="molecule type" value="Genomic_DNA"/>
</dbReference>
<dbReference type="PANTHER" id="PTHR24559:SF450">
    <property type="entry name" value="RNA-DIRECTED DNA POLYMERASE HOMOLOG"/>
    <property type="match status" value="1"/>
</dbReference>
<name>A0A5N6LPF2_9ASTR</name>
<dbReference type="InterPro" id="IPR043128">
    <property type="entry name" value="Rev_trsase/Diguanyl_cyclase"/>
</dbReference>
<evidence type="ECO:0000256" key="2">
    <source>
        <dbReference type="ARBA" id="ARBA00022679"/>
    </source>
</evidence>
<dbReference type="Gene3D" id="3.30.70.270">
    <property type="match status" value="1"/>
</dbReference>
<accession>A0A5N6LPF2</accession>
<dbReference type="FunFam" id="3.10.10.10:FF:000007">
    <property type="entry name" value="Retrovirus-related Pol polyprotein from transposon 17.6-like Protein"/>
    <property type="match status" value="1"/>
</dbReference>
<dbReference type="GO" id="GO:0006508">
    <property type="term" value="P:proteolysis"/>
    <property type="evidence" value="ECO:0007669"/>
    <property type="project" value="UniProtKB-KW"/>
</dbReference>
<dbReference type="InterPro" id="IPR053134">
    <property type="entry name" value="RNA-dir_DNA_polymerase"/>
</dbReference>
<keyword evidence="5" id="KW-0255">Endonuclease</keyword>
<keyword evidence="7" id="KW-0695">RNA-directed DNA polymerase</keyword>
<dbReference type="Pfam" id="PF00078">
    <property type="entry name" value="RVT_1"/>
    <property type="match status" value="1"/>
</dbReference>
<evidence type="ECO:0000256" key="5">
    <source>
        <dbReference type="ARBA" id="ARBA00022759"/>
    </source>
</evidence>
<keyword evidence="3" id="KW-0548">Nucleotidyltransferase</keyword>
<evidence type="ECO:0000313" key="9">
    <source>
        <dbReference type="EMBL" id="KAD2394067.1"/>
    </source>
</evidence>
<evidence type="ECO:0000256" key="4">
    <source>
        <dbReference type="ARBA" id="ARBA00022722"/>
    </source>
</evidence>
<dbReference type="SUPFAM" id="SSF56672">
    <property type="entry name" value="DNA/RNA polymerases"/>
    <property type="match status" value="1"/>
</dbReference>
<dbReference type="PANTHER" id="PTHR24559">
    <property type="entry name" value="TRANSPOSON TY3-I GAG-POL POLYPROTEIN"/>
    <property type="match status" value="1"/>
</dbReference>
<evidence type="ECO:0000256" key="7">
    <source>
        <dbReference type="ARBA" id="ARBA00022918"/>
    </source>
</evidence>
<dbReference type="Gene3D" id="3.10.10.10">
    <property type="entry name" value="HIV Type 1 Reverse Transcriptase, subunit A, domain 1"/>
    <property type="match status" value="1"/>
</dbReference>
<feature type="domain" description="Reverse transcriptase" evidence="8">
    <location>
        <begin position="90"/>
        <end position="188"/>
    </location>
</feature>
<dbReference type="Proteomes" id="UP000326396">
    <property type="component" value="Linkage Group LG9"/>
</dbReference>
<keyword evidence="1" id="KW-0645">Protease</keyword>
<gene>
    <name evidence="9" type="ORF">E3N88_41044</name>
</gene>
<dbReference type="InterPro" id="IPR043502">
    <property type="entry name" value="DNA/RNA_pol_sf"/>
</dbReference>
<evidence type="ECO:0000256" key="1">
    <source>
        <dbReference type="ARBA" id="ARBA00022670"/>
    </source>
</evidence>
<keyword evidence="6" id="KW-0378">Hydrolase</keyword>
<reference evidence="9 10" key="1">
    <citation type="submission" date="2019-05" db="EMBL/GenBank/DDBJ databases">
        <title>Mikania micrantha, genome provides insights into the molecular mechanism of rapid growth.</title>
        <authorList>
            <person name="Liu B."/>
        </authorList>
    </citation>
    <scope>NUCLEOTIDE SEQUENCE [LARGE SCALE GENOMIC DNA]</scope>
    <source>
        <strain evidence="9">NLD-2019</strain>
        <tissue evidence="9">Leaf</tissue>
    </source>
</reference>
<comment type="caution">
    <text evidence="9">The sequence shown here is derived from an EMBL/GenBank/DDBJ whole genome shotgun (WGS) entry which is preliminary data.</text>
</comment>
<dbReference type="OrthoDB" id="1924993at2759"/>
<protein>
    <recommendedName>
        <fullName evidence="8">Reverse transcriptase domain-containing protein</fullName>
    </recommendedName>
</protein>
<dbReference type="CDD" id="cd01647">
    <property type="entry name" value="RT_LTR"/>
    <property type="match status" value="1"/>
</dbReference>
<keyword evidence="10" id="KW-1185">Reference proteome</keyword>
<dbReference type="InterPro" id="IPR000477">
    <property type="entry name" value="RT_dom"/>
</dbReference>
<evidence type="ECO:0000256" key="3">
    <source>
        <dbReference type="ARBA" id="ARBA00022695"/>
    </source>
</evidence>
<organism evidence="9 10">
    <name type="scientific">Mikania micrantha</name>
    <name type="common">bitter vine</name>
    <dbReference type="NCBI Taxonomy" id="192012"/>
    <lineage>
        <taxon>Eukaryota</taxon>
        <taxon>Viridiplantae</taxon>
        <taxon>Streptophyta</taxon>
        <taxon>Embryophyta</taxon>
        <taxon>Tracheophyta</taxon>
        <taxon>Spermatophyta</taxon>
        <taxon>Magnoliopsida</taxon>
        <taxon>eudicotyledons</taxon>
        <taxon>Gunneridae</taxon>
        <taxon>Pentapetalae</taxon>
        <taxon>asterids</taxon>
        <taxon>campanulids</taxon>
        <taxon>Asterales</taxon>
        <taxon>Asteraceae</taxon>
        <taxon>Asteroideae</taxon>
        <taxon>Heliantheae alliance</taxon>
        <taxon>Eupatorieae</taxon>
        <taxon>Mikania</taxon>
    </lineage>
</organism>
<dbReference type="GO" id="GO:0008233">
    <property type="term" value="F:peptidase activity"/>
    <property type="evidence" value="ECO:0007669"/>
    <property type="project" value="UniProtKB-KW"/>
</dbReference>